<feature type="signal peptide" evidence="16">
    <location>
        <begin position="1"/>
        <end position="27"/>
    </location>
</feature>
<dbReference type="InterPro" id="IPR000531">
    <property type="entry name" value="Beta-barrel_TonB"/>
</dbReference>
<evidence type="ECO:0000256" key="12">
    <source>
        <dbReference type="ARBA" id="ARBA00023170"/>
    </source>
</evidence>
<evidence type="ECO:0000256" key="2">
    <source>
        <dbReference type="ARBA" id="ARBA00009810"/>
    </source>
</evidence>
<keyword evidence="3 14" id="KW-0813">Transport</keyword>
<organism evidence="19 20">
    <name type="scientific">Rugamonas apoptosis</name>
    <dbReference type="NCBI Taxonomy" id="2758570"/>
    <lineage>
        <taxon>Bacteria</taxon>
        <taxon>Pseudomonadati</taxon>
        <taxon>Pseudomonadota</taxon>
        <taxon>Betaproteobacteria</taxon>
        <taxon>Burkholderiales</taxon>
        <taxon>Oxalobacteraceae</taxon>
        <taxon>Telluria group</taxon>
        <taxon>Rugamonas</taxon>
    </lineage>
</organism>
<proteinExistence type="inferred from homology"/>
<evidence type="ECO:0000256" key="16">
    <source>
        <dbReference type="SAM" id="SignalP"/>
    </source>
</evidence>
<sequence>MESSKVKLSGVAAAVALAMLQLGAAQAQQADAGVATAAAPVAAAEPAAPAAPAAAARPADGLNLERIVVTGTTGGATKMKTSVSISTMDSDAIKQSVPTSAAEVLRSVPGVRSESSGGEGNANITVRGVPISAGGARYVQIQEDGLPVLQSGDFNFITPDSYVKIDGTLDHLEVVRGGSASTLATNSPGGIINFISKTGEEKGGHIGISRGLGYDETRYDFDYGAPISDKTRFFIGGHYRSGEGIRNTGLSTESGGQIRGNVTHDLDNGFIRISFKHLDDKSPTALPVPVRVVNQQVTEIPGLDPRKVSFYSPYWVRDVVLDKNNNPVSTSVNDGLRVKSDALGLEGSFDLGGGWTLSDKFRKASNSGRFTGVFPADNGTVGSYVFATGPNKGKAYNGLAFNAVVFNTSIDDAGNTLNDTKLSKTFQLAGGGKLTGTAGLYASTQQLGLTWNFNQYLLQATGDKPALLQTSSATPGYVGPAWGGCCMRAVDMEYKLTSPYLNMAYEQGPLNVDASVRQDRQRASGTANIATAGLHYDAANTQMVDYKINHNSYSVGGNYRLTKDLALFARVSDGVAFNADRILFGTPLDGTAPININTVKQLEGGLKWRRGGVSTFVTLFQAKTDETNYEATTQRSTANSYDAKGAELEAAYNAGDFRINGGLTYTDAKITGTAPGDVAVIGNTPRRQAKVVYQLAPTYTWNDVTLGGSIVGTGKSWADDAHTIVMPAYQVVSAFVNYQLSQQAVVSLSANNLFDKIGYTEVEGDGHAARSITGRSVKLSLNYAF</sequence>
<dbReference type="EMBL" id="JACEZU010000015">
    <property type="protein sequence ID" value="MBA5690240.1"/>
    <property type="molecule type" value="Genomic_DNA"/>
</dbReference>
<dbReference type="GO" id="GO:0009279">
    <property type="term" value="C:cell outer membrane"/>
    <property type="evidence" value="ECO:0007669"/>
    <property type="project" value="UniProtKB-SubCell"/>
</dbReference>
<feature type="chain" id="PRO_5031020888" evidence="16">
    <location>
        <begin position="28"/>
        <end position="785"/>
    </location>
</feature>
<dbReference type="InterPro" id="IPR012910">
    <property type="entry name" value="Plug_dom"/>
</dbReference>
<dbReference type="Pfam" id="PF07715">
    <property type="entry name" value="Plug"/>
    <property type="match status" value="1"/>
</dbReference>
<gene>
    <name evidence="19" type="ORF">H3H39_24635</name>
</gene>
<dbReference type="SUPFAM" id="SSF56935">
    <property type="entry name" value="Porins"/>
    <property type="match status" value="1"/>
</dbReference>
<dbReference type="InterPro" id="IPR036942">
    <property type="entry name" value="Beta-barrel_TonB_sf"/>
</dbReference>
<evidence type="ECO:0000256" key="8">
    <source>
        <dbReference type="ARBA" id="ARBA00023004"/>
    </source>
</evidence>
<protein>
    <submittedName>
        <fullName evidence="19">TonB-dependent receptor</fullName>
    </submittedName>
</protein>
<keyword evidence="20" id="KW-1185">Reference proteome</keyword>
<keyword evidence="4 14" id="KW-1134">Transmembrane beta strand</keyword>
<evidence type="ECO:0000259" key="17">
    <source>
        <dbReference type="Pfam" id="PF00593"/>
    </source>
</evidence>
<dbReference type="Proteomes" id="UP000573499">
    <property type="component" value="Unassembled WGS sequence"/>
</dbReference>
<feature type="domain" description="TonB-dependent receptor plug" evidence="18">
    <location>
        <begin position="78"/>
        <end position="191"/>
    </location>
</feature>
<accession>A0A7W2IMY1</accession>
<evidence type="ECO:0000256" key="14">
    <source>
        <dbReference type="PROSITE-ProRule" id="PRU01360"/>
    </source>
</evidence>
<dbReference type="Gene3D" id="2.170.130.10">
    <property type="entry name" value="TonB-dependent receptor, plug domain"/>
    <property type="match status" value="1"/>
</dbReference>
<keyword evidence="12 19" id="KW-0675">Receptor</keyword>
<dbReference type="RefSeq" id="WP_182157041.1">
    <property type="nucleotide sequence ID" value="NZ_JACEZU010000015.1"/>
</dbReference>
<dbReference type="AlphaFoldDB" id="A0A7W2IMY1"/>
<comment type="caution">
    <text evidence="19">The sequence shown here is derived from an EMBL/GenBank/DDBJ whole genome shotgun (WGS) entry which is preliminary data.</text>
</comment>
<keyword evidence="9" id="KW-0406">Ion transport</keyword>
<comment type="similarity">
    <text evidence="2 14 15">Belongs to the TonB-dependent receptor family.</text>
</comment>
<evidence type="ECO:0000256" key="13">
    <source>
        <dbReference type="ARBA" id="ARBA00023237"/>
    </source>
</evidence>
<evidence type="ECO:0000256" key="10">
    <source>
        <dbReference type="ARBA" id="ARBA00023077"/>
    </source>
</evidence>
<dbReference type="GO" id="GO:0015344">
    <property type="term" value="F:siderophore uptake transmembrane transporter activity"/>
    <property type="evidence" value="ECO:0007669"/>
    <property type="project" value="TreeGrafter"/>
</dbReference>
<keyword evidence="8" id="KW-0408">Iron</keyword>
<evidence type="ECO:0000256" key="6">
    <source>
        <dbReference type="ARBA" id="ARBA00022692"/>
    </source>
</evidence>
<keyword evidence="5" id="KW-0410">Iron transport</keyword>
<reference evidence="19 20" key="1">
    <citation type="submission" date="2020-07" db="EMBL/GenBank/DDBJ databases">
        <title>Novel species isolated from subtropical streams in China.</title>
        <authorList>
            <person name="Lu H."/>
        </authorList>
    </citation>
    <scope>NUCLEOTIDE SEQUENCE [LARGE SCALE GENOMIC DNA]</scope>
    <source>
        <strain evidence="19 20">LX47W</strain>
    </source>
</reference>
<evidence type="ECO:0000259" key="18">
    <source>
        <dbReference type="Pfam" id="PF07715"/>
    </source>
</evidence>
<name>A0A7W2IMY1_9BURK</name>
<keyword evidence="10 15" id="KW-0798">TonB box</keyword>
<evidence type="ECO:0000256" key="5">
    <source>
        <dbReference type="ARBA" id="ARBA00022496"/>
    </source>
</evidence>
<evidence type="ECO:0000256" key="4">
    <source>
        <dbReference type="ARBA" id="ARBA00022452"/>
    </source>
</evidence>
<evidence type="ECO:0000256" key="15">
    <source>
        <dbReference type="RuleBase" id="RU003357"/>
    </source>
</evidence>
<dbReference type="Gene3D" id="2.40.170.20">
    <property type="entry name" value="TonB-dependent receptor, beta-barrel domain"/>
    <property type="match status" value="1"/>
</dbReference>
<evidence type="ECO:0000313" key="20">
    <source>
        <dbReference type="Proteomes" id="UP000573499"/>
    </source>
</evidence>
<keyword evidence="11 14" id="KW-0472">Membrane</keyword>
<keyword evidence="13 14" id="KW-0998">Cell outer membrane</keyword>
<evidence type="ECO:0000256" key="1">
    <source>
        <dbReference type="ARBA" id="ARBA00004571"/>
    </source>
</evidence>
<dbReference type="PANTHER" id="PTHR32552">
    <property type="entry name" value="FERRICHROME IRON RECEPTOR-RELATED"/>
    <property type="match status" value="1"/>
</dbReference>
<dbReference type="PROSITE" id="PS52016">
    <property type="entry name" value="TONB_DEPENDENT_REC_3"/>
    <property type="match status" value="1"/>
</dbReference>
<evidence type="ECO:0000256" key="3">
    <source>
        <dbReference type="ARBA" id="ARBA00022448"/>
    </source>
</evidence>
<evidence type="ECO:0000313" key="19">
    <source>
        <dbReference type="EMBL" id="MBA5690240.1"/>
    </source>
</evidence>
<dbReference type="InterPro" id="IPR037066">
    <property type="entry name" value="Plug_dom_sf"/>
</dbReference>
<dbReference type="Pfam" id="PF00593">
    <property type="entry name" value="TonB_dep_Rec_b-barrel"/>
    <property type="match status" value="1"/>
</dbReference>
<dbReference type="InterPro" id="IPR039426">
    <property type="entry name" value="TonB-dep_rcpt-like"/>
</dbReference>
<evidence type="ECO:0000256" key="11">
    <source>
        <dbReference type="ARBA" id="ARBA00023136"/>
    </source>
</evidence>
<comment type="subcellular location">
    <subcellularLocation>
        <location evidence="1 14">Cell outer membrane</location>
        <topology evidence="1 14">Multi-pass membrane protein</topology>
    </subcellularLocation>
</comment>
<dbReference type="PANTHER" id="PTHR32552:SF89">
    <property type="entry name" value="CATECHOLATE SIDEROPHORE RECEPTOR FIU"/>
    <property type="match status" value="1"/>
</dbReference>
<feature type="domain" description="TonB-dependent receptor-like beta-barrel" evidence="17">
    <location>
        <begin position="330"/>
        <end position="753"/>
    </location>
</feature>
<evidence type="ECO:0000256" key="7">
    <source>
        <dbReference type="ARBA" id="ARBA00022729"/>
    </source>
</evidence>
<evidence type="ECO:0000256" key="9">
    <source>
        <dbReference type="ARBA" id="ARBA00023065"/>
    </source>
</evidence>
<keyword evidence="7 16" id="KW-0732">Signal</keyword>
<keyword evidence="6 14" id="KW-0812">Transmembrane</keyword>